<dbReference type="RefSeq" id="WP_062681037.1">
    <property type="nucleotide sequence ID" value="NZ_LVEA01000031.1"/>
</dbReference>
<proteinExistence type="predicted"/>
<name>A0A162IYU9_9FUSO</name>
<evidence type="ECO:0000313" key="2">
    <source>
        <dbReference type="Proteomes" id="UP000075816"/>
    </source>
</evidence>
<protein>
    <submittedName>
        <fullName evidence="1">Uncharacterized protein</fullName>
    </submittedName>
</protein>
<accession>A0A162IYU9</accession>
<sequence length="69" mass="8503">MFKEPPKFDNEILKKEDFIRRWRNVKAFLDVILPSIKDNISWNYIKKLKVEDYKITFLTIYVPVLEKKR</sequence>
<comment type="caution">
    <text evidence="1">The sequence shown here is derived from an EMBL/GenBank/DDBJ whole genome shotgun (WGS) entry which is preliminary data.</text>
</comment>
<evidence type="ECO:0000313" key="1">
    <source>
        <dbReference type="EMBL" id="KYL04725.1"/>
    </source>
</evidence>
<dbReference type="EMBL" id="LVEA01000031">
    <property type="protein sequence ID" value="KYL04725.1"/>
    <property type="molecule type" value="Genomic_DNA"/>
</dbReference>
<organism evidence="1 2">
    <name type="scientific">Fusobacterium necrophorum subsp. funduliforme</name>
    <dbReference type="NCBI Taxonomy" id="143387"/>
    <lineage>
        <taxon>Bacteria</taxon>
        <taxon>Fusobacteriati</taxon>
        <taxon>Fusobacteriota</taxon>
        <taxon>Fusobacteriia</taxon>
        <taxon>Fusobacteriales</taxon>
        <taxon>Fusobacteriaceae</taxon>
        <taxon>Fusobacterium</taxon>
    </lineage>
</organism>
<reference evidence="1 2" key="1">
    <citation type="submission" date="2016-03" db="EMBL/GenBank/DDBJ databases">
        <title>Comparative genomics of human isolates of Fusobacterium necrophorum.</title>
        <authorList>
            <person name="Jensen A."/>
            <person name="Bank S."/>
            <person name="Andersen P.S."/>
            <person name="Kristensen L.H."/>
            <person name="Prag J."/>
        </authorList>
    </citation>
    <scope>NUCLEOTIDE SEQUENCE [LARGE SCALE GENOMIC DNA]</scope>
    <source>
        <strain evidence="1 2">LS_1264</strain>
    </source>
</reference>
<gene>
    <name evidence="1" type="ORF">A2J07_05310</name>
</gene>
<dbReference type="AlphaFoldDB" id="A0A162IYU9"/>
<dbReference type="Proteomes" id="UP000075816">
    <property type="component" value="Unassembled WGS sequence"/>
</dbReference>